<accession>A0A2S6N606</accession>
<dbReference type="InterPro" id="IPR052534">
    <property type="entry name" value="Extracell_DNA_Util/SecSys_Comp"/>
</dbReference>
<keyword evidence="2" id="KW-1185">Reference proteome</keyword>
<dbReference type="OrthoDB" id="8435735at2"/>
<dbReference type="PANTHER" id="PTHR40278:SF1">
    <property type="entry name" value="DNA UTILIZATION PROTEIN HOFN"/>
    <property type="match status" value="1"/>
</dbReference>
<name>A0A2S6N606_9HYPH</name>
<dbReference type="AlphaFoldDB" id="A0A2S6N606"/>
<organism evidence="1 2">
    <name type="scientific">Rhodoblastus sphagnicola</name>
    <dbReference type="NCBI Taxonomy" id="333368"/>
    <lineage>
        <taxon>Bacteria</taxon>
        <taxon>Pseudomonadati</taxon>
        <taxon>Pseudomonadota</taxon>
        <taxon>Alphaproteobacteria</taxon>
        <taxon>Hyphomicrobiales</taxon>
        <taxon>Rhodoblastaceae</taxon>
        <taxon>Rhodoblastus</taxon>
    </lineage>
</organism>
<dbReference type="InterPro" id="IPR007813">
    <property type="entry name" value="PilN"/>
</dbReference>
<gene>
    <name evidence="1" type="ORF">CCR94_13595</name>
</gene>
<evidence type="ECO:0000313" key="2">
    <source>
        <dbReference type="Proteomes" id="UP000239089"/>
    </source>
</evidence>
<proteinExistence type="predicted"/>
<dbReference type="RefSeq" id="WP_104508403.1">
    <property type="nucleotide sequence ID" value="NZ_JACIGC010000001.1"/>
</dbReference>
<dbReference type="Pfam" id="PF05137">
    <property type="entry name" value="PilN"/>
    <property type="match status" value="1"/>
</dbReference>
<evidence type="ECO:0008006" key="3">
    <source>
        <dbReference type="Google" id="ProtNLM"/>
    </source>
</evidence>
<protein>
    <recommendedName>
        <fullName evidence="3">Fimbrial assembly protein</fullName>
    </recommendedName>
</protein>
<comment type="caution">
    <text evidence="1">The sequence shown here is derived from an EMBL/GenBank/DDBJ whole genome shotgun (WGS) entry which is preliminary data.</text>
</comment>
<dbReference type="Proteomes" id="UP000239089">
    <property type="component" value="Unassembled WGS sequence"/>
</dbReference>
<dbReference type="PANTHER" id="PTHR40278">
    <property type="entry name" value="DNA UTILIZATION PROTEIN HOFN"/>
    <property type="match status" value="1"/>
</dbReference>
<dbReference type="EMBL" id="NHSJ01000084">
    <property type="protein sequence ID" value="PPQ30041.1"/>
    <property type="molecule type" value="Genomic_DNA"/>
</dbReference>
<reference evidence="1 2" key="1">
    <citation type="journal article" date="2018" name="Arch. Microbiol.">
        <title>New insights into the metabolic potential of the phototrophic purple bacterium Rhodopila globiformis DSM 161(T) from its draft genome sequence and evidence for a vanadium-dependent nitrogenase.</title>
        <authorList>
            <person name="Imhoff J.F."/>
            <person name="Rahn T."/>
            <person name="Kunzel S."/>
            <person name="Neulinger S.C."/>
        </authorList>
    </citation>
    <scope>NUCLEOTIDE SEQUENCE [LARGE SCALE GENOMIC DNA]</scope>
    <source>
        <strain evidence="1 2">DSM 16996</strain>
    </source>
</reference>
<evidence type="ECO:0000313" key="1">
    <source>
        <dbReference type="EMBL" id="PPQ30041.1"/>
    </source>
</evidence>
<sequence length="376" mass="40808">MTTNAPVPRAQAAKSEISLTWLSSALRRFLDWERHEARKLLPPALRSWLLGRGARAAVVTARAGEIVVADAPGAPGFRISGAEIASGSLDAALARRKLSRKGLAIALELPAGSFLPRRFDLPVAALSRLDALVDAEIERKTPFRRDEIFVQTAVQPHAERGKTTVALTLLRRDLVAAALEGSGLLFDDLASIRAAPTPGVAAHEIKLAGTGNDQRFFRAAGALAALAALLLIVGFAVDFWRQGEQAAELDARIADLSGQAAKIRQSADRAGKESRLLERLREARRRNAPMTALWEEISRVTPDSAYLSDLRLSEGKDGERSAELTGLARSAVELPMLYGRSRYFSEATLTAPITIDPREKLESFSLRLKIRKEPAS</sequence>